<dbReference type="NCBIfam" id="TIGR00027">
    <property type="entry name" value="mthyl_TIGR00027"/>
    <property type="match status" value="1"/>
</dbReference>
<dbReference type="GO" id="GO:0008168">
    <property type="term" value="F:methyltransferase activity"/>
    <property type="evidence" value="ECO:0007669"/>
    <property type="project" value="UniProtKB-UniRule"/>
</dbReference>
<comment type="function">
    <text evidence="1 6">Exhibits S-adenosyl-L-methionine-dependent methyltransferase activity.</text>
</comment>
<dbReference type="KEGG" id="req:REQ_35140"/>
<dbReference type="EC" id="2.1.1.-" evidence="6"/>
<evidence type="ECO:0000256" key="4">
    <source>
        <dbReference type="ARBA" id="ARBA00022679"/>
    </source>
</evidence>
<dbReference type="EMBL" id="FN563149">
    <property type="protein sequence ID" value="CBH49504.1"/>
    <property type="molecule type" value="Genomic_DNA"/>
</dbReference>
<evidence type="ECO:0000313" key="8">
    <source>
        <dbReference type="Proteomes" id="UP000006892"/>
    </source>
</evidence>
<keyword evidence="5 6" id="KW-0949">S-adenosyl-L-methionine</keyword>
<dbReference type="InterPro" id="IPR007213">
    <property type="entry name" value="Ppm1/Ppm2/Tcmp"/>
</dbReference>
<dbReference type="Pfam" id="PF04072">
    <property type="entry name" value="LCM"/>
    <property type="match status" value="1"/>
</dbReference>
<dbReference type="InterPro" id="IPR011610">
    <property type="entry name" value="SAM_mthyl_Trfase_ML2640-like"/>
</dbReference>
<evidence type="ECO:0000256" key="3">
    <source>
        <dbReference type="ARBA" id="ARBA00022603"/>
    </source>
</evidence>
<protein>
    <recommendedName>
        <fullName evidence="6">S-adenosyl-L-methionine-dependent methyltransferase</fullName>
        <ecNumber evidence="6">2.1.1.-</ecNumber>
    </recommendedName>
</protein>
<evidence type="ECO:0000313" key="7">
    <source>
        <dbReference type="EMBL" id="CBH49504.1"/>
    </source>
</evidence>
<dbReference type="Proteomes" id="UP001154400">
    <property type="component" value="Chromosome"/>
</dbReference>
<keyword evidence="3 6" id="KW-0489">Methyltransferase</keyword>
<dbReference type="AlphaFoldDB" id="A0A3S5YAI1"/>
<dbReference type="GO" id="GO:0032259">
    <property type="term" value="P:methylation"/>
    <property type="evidence" value="ECO:0007669"/>
    <property type="project" value="UniProtKB-KW"/>
</dbReference>
<comment type="similarity">
    <text evidence="2 6">Belongs to the UPF0677 family.</text>
</comment>
<evidence type="ECO:0000256" key="1">
    <source>
        <dbReference type="ARBA" id="ARBA00003907"/>
    </source>
</evidence>
<dbReference type="SUPFAM" id="SSF53335">
    <property type="entry name" value="S-adenosyl-L-methionine-dependent methyltransferases"/>
    <property type="match status" value="1"/>
</dbReference>
<dbReference type="PANTHER" id="PTHR43619:SF2">
    <property type="entry name" value="S-ADENOSYL-L-METHIONINE-DEPENDENT METHYLTRANSFERASES SUPERFAMILY PROTEIN"/>
    <property type="match status" value="1"/>
</dbReference>
<reference evidence="7" key="1">
    <citation type="journal article" date="2010" name="PLoS Genet.">
        <title>The genome of a pathogenic rhodococcus: cooptive virulence underpinned by key gene acquisitions.</title>
        <authorList>
            <person name="Letek M."/>
            <person name="Gonzalez P."/>
            <person name="Macarthur I."/>
            <person name="Rodriguez H."/>
            <person name="Freeman T.C."/>
            <person name="Valero-Rello A."/>
            <person name="Blanco M."/>
            <person name="Buckley T."/>
            <person name="Cherevach I."/>
            <person name="Fahey R."/>
            <person name="Hapeshi A."/>
            <person name="Holdstock J."/>
            <person name="Leadon D."/>
            <person name="Navas J."/>
            <person name="Ocampo A."/>
            <person name="Quail M.A."/>
            <person name="Sanders M."/>
            <person name="Scortti M.M."/>
            <person name="Prescott J.F."/>
            <person name="Fogarty U."/>
            <person name="Meijer W.G."/>
            <person name="Parkhill J."/>
            <person name="Bentley S.D."/>
            <person name="Vazquez-Boland J.A."/>
        </authorList>
    </citation>
    <scope>NUCLEOTIDE SEQUENCE [LARGE SCALE GENOMIC DNA]</scope>
    <source>
        <strain evidence="7 8">103S</strain>
    </source>
</reference>
<dbReference type="InterPro" id="IPR029063">
    <property type="entry name" value="SAM-dependent_MTases_sf"/>
</dbReference>
<accession>A0A3S5YAI1</accession>
<dbReference type="Gene3D" id="3.40.50.150">
    <property type="entry name" value="Vaccinia Virus protein VP39"/>
    <property type="match status" value="1"/>
</dbReference>
<keyword evidence="4" id="KW-0808">Transferase</keyword>
<sequence>MSAAARAAHAVVDPPPHLIVDDTARLLCEAAGSPSPLDFHLAHPSEPVLAAARVSAAARSAYAEQLLRASGIRQYVVLGAGLDTSAWRVPPSCTVWHVDLAGVLAWRGALLDGAGTSDLGLPVAVDLAVDDPVSELVHAGLRVDEPVFVSWLGVSMYLDADAVRRTFTSLGALAPGSELVFDHIVPAAHRDQAGSDYAEAVAAVVGAQGEPWRCTPTAVELDVWLDAAGWSTAQSIGEADSTTPGFWDRTDALRPMELVRFTHARLPGQGASGRNG</sequence>
<organism evidence="7">
    <name type="scientific">Rhodococcus hoagii (strain 103S)</name>
    <name type="common">Rhodococcus equi</name>
    <dbReference type="NCBI Taxonomy" id="685727"/>
    <lineage>
        <taxon>Bacteria</taxon>
        <taxon>Bacillati</taxon>
        <taxon>Actinomycetota</taxon>
        <taxon>Actinomycetes</taxon>
        <taxon>Mycobacteriales</taxon>
        <taxon>Nocardiaceae</taxon>
        <taxon>Prescottella</taxon>
    </lineage>
</organism>
<gene>
    <name evidence="7" type="ordered locus">REQ_35140</name>
</gene>
<dbReference type="RefSeq" id="WP_013416858.1">
    <property type="nucleotide sequence ID" value="NC_014659.1"/>
</dbReference>
<evidence type="ECO:0000256" key="5">
    <source>
        <dbReference type="ARBA" id="ARBA00022691"/>
    </source>
</evidence>
<proteinExistence type="inferred from homology"/>
<evidence type="ECO:0000256" key="6">
    <source>
        <dbReference type="RuleBase" id="RU362030"/>
    </source>
</evidence>
<name>A0A3S5YAI1_RHOH1</name>
<evidence type="ECO:0000256" key="2">
    <source>
        <dbReference type="ARBA" id="ARBA00008138"/>
    </source>
</evidence>
<dbReference type="PANTHER" id="PTHR43619">
    <property type="entry name" value="S-ADENOSYL-L-METHIONINE-DEPENDENT METHYLTRANSFERASE YKTD-RELATED"/>
    <property type="match status" value="1"/>
</dbReference>